<gene>
    <name evidence="2" type="ORF">M407DRAFT_244972</name>
</gene>
<reference evidence="3" key="2">
    <citation type="submission" date="2015-01" db="EMBL/GenBank/DDBJ databases">
        <title>Evolutionary Origins and Diversification of the Mycorrhizal Mutualists.</title>
        <authorList>
            <consortium name="DOE Joint Genome Institute"/>
            <consortium name="Mycorrhizal Genomics Consortium"/>
            <person name="Kohler A."/>
            <person name="Kuo A."/>
            <person name="Nagy L.G."/>
            <person name="Floudas D."/>
            <person name="Copeland A."/>
            <person name="Barry K.W."/>
            <person name="Cichocki N."/>
            <person name="Veneault-Fourrey C."/>
            <person name="LaButti K."/>
            <person name="Lindquist E.A."/>
            <person name="Lipzen A."/>
            <person name="Lundell T."/>
            <person name="Morin E."/>
            <person name="Murat C."/>
            <person name="Riley R."/>
            <person name="Ohm R."/>
            <person name="Sun H."/>
            <person name="Tunlid A."/>
            <person name="Henrissat B."/>
            <person name="Grigoriev I.V."/>
            <person name="Hibbett D.S."/>
            <person name="Martin F."/>
        </authorList>
    </citation>
    <scope>NUCLEOTIDE SEQUENCE [LARGE SCALE GENOMIC DNA]</scope>
    <source>
        <strain evidence="3">MUT 4182</strain>
    </source>
</reference>
<protein>
    <recommendedName>
        <fullName evidence="1">Nudix hydrolase domain-containing protein</fullName>
    </recommendedName>
</protein>
<dbReference type="GO" id="GO:0004452">
    <property type="term" value="F:isopentenyl-diphosphate delta-isomerase activity"/>
    <property type="evidence" value="ECO:0007669"/>
    <property type="project" value="TreeGrafter"/>
</dbReference>
<dbReference type="Gene3D" id="3.90.79.10">
    <property type="entry name" value="Nucleoside Triphosphate Pyrophosphohydrolase"/>
    <property type="match status" value="1"/>
</dbReference>
<accession>A0A0C3KNP0</accession>
<evidence type="ECO:0000313" key="3">
    <source>
        <dbReference type="Proteomes" id="UP000054248"/>
    </source>
</evidence>
<dbReference type="PANTHER" id="PTHR10885:SF0">
    <property type="entry name" value="ISOPENTENYL-DIPHOSPHATE DELTA-ISOMERASE"/>
    <property type="match status" value="1"/>
</dbReference>
<feature type="domain" description="Nudix hydrolase" evidence="1">
    <location>
        <begin position="8"/>
        <end position="127"/>
    </location>
</feature>
<name>A0A0C3KNP0_9AGAM</name>
<dbReference type="PANTHER" id="PTHR10885">
    <property type="entry name" value="ISOPENTENYL-DIPHOSPHATE DELTA-ISOMERASE"/>
    <property type="match status" value="1"/>
</dbReference>
<dbReference type="InterPro" id="IPR015797">
    <property type="entry name" value="NUDIX_hydrolase-like_dom_sf"/>
</dbReference>
<dbReference type="OrthoDB" id="510307at2759"/>
<sequence>MTNINKGLLHRAFSAFVFHPHPGKLLMQQTASEKITFPDMWTNTCCSHPLDDFGEEKIETDQLGLEHELGIPNSQAPPDNFQYLTRIHYIAPSDGNPITPWFKLIARDYLFEWWNILLSKKKAETGL</sequence>
<dbReference type="AlphaFoldDB" id="A0A0C3KNP0"/>
<dbReference type="SUPFAM" id="SSF55811">
    <property type="entry name" value="Nudix"/>
    <property type="match status" value="1"/>
</dbReference>
<dbReference type="EMBL" id="KN823096">
    <property type="protein sequence ID" value="KIO22978.1"/>
    <property type="molecule type" value="Genomic_DNA"/>
</dbReference>
<dbReference type="GO" id="GO:0005737">
    <property type="term" value="C:cytoplasm"/>
    <property type="evidence" value="ECO:0007669"/>
    <property type="project" value="TreeGrafter"/>
</dbReference>
<dbReference type="STRING" id="1051891.A0A0C3KNP0"/>
<evidence type="ECO:0000313" key="2">
    <source>
        <dbReference type="EMBL" id="KIO22978.1"/>
    </source>
</evidence>
<dbReference type="PROSITE" id="PS51462">
    <property type="entry name" value="NUDIX"/>
    <property type="match status" value="1"/>
</dbReference>
<dbReference type="Proteomes" id="UP000054248">
    <property type="component" value="Unassembled WGS sequence"/>
</dbReference>
<proteinExistence type="predicted"/>
<dbReference type="HOGENOM" id="CLU_161543_0_0_1"/>
<keyword evidence="3" id="KW-1185">Reference proteome</keyword>
<organism evidence="2 3">
    <name type="scientific">Tulasnella calospora MUT 4182</name>
    <dbReference type="NCBI Taxonomy" id="1051891"/>
    <lineage>
        <taxon>Eukaryota</taxon>
        <taxon>Fungi</taxon>
        <taxon>Dikarya</taxon>
        <taxon>Basidiomycota</taxon>
        <taxon>Agaricomycotina</taxon>
        <taxon>Agaricomycetes</taxon>
        <taxon>Cantharellales</taxon>
        <taxon>Tulasnellaceae</taxon>
        <taxon>Tulasnella</taxon>
    </lineage>
</organism>
<dbReference type="GO" id="GO:0009240">
    <property type="term" value="P:isopentenyl diphosphate biosynthetic process"/>
    <property type="evidence" value="ECO:0007669"/>
    <property type="project" value="TreeGrafter"/>
</dbReference>
<reference evidence="2 3" key="1">
    <citation type="submission" date="2014-04" db="EMBL/GenBank/DDBJ databases">
        <authorList>
            <consortium name="DOE Joint Genome Institute"/>
            <person name="Kuo A."/>
            <person name="Girlanda M."/>
            <person name="Perotto S."/>
            <person name="Kohler A."/>
            <person name="Nagy L.G."/>
            <person name="Floudas D."/>
            <person name="Copeland A."/>
            <person name="Barry K.W."/>
            <person name="Cichocki N."/>
            <person name="Veneault-Fourrey C."/>
            <person name="LaButti K."/>
            <person name="Lindquist E.A."/>
            <person name="Lipzen A."/>
            <person name="Lundell T."/>
            <person name="Morin E."/>
            <person name="Murat C."/>
            <person name="Sun H."/>
            <person name="Tunlid A."/>
            <person name="Henrissat B."/>
            <person name="Grigoriev I.V."/>
            <person name="Hibbett D.S."/>
            <person name="Martin F."/>
            <person name="Nordberg H.P."/>
            <person name="Cantor M.N."/>
            <person name="Hua S.X."/>
        </authorList>
    </citation>
    <scope>NUCLEOTIDE SEQUENCE [LARGE SCALE GENOMIC DNA]</scope>
    <source>
        <strain evidence="2 3">MUT 4182</strain>
    </source>
</reference>
<dbReference type="InterPro" id="IPR000086">
    <property type="entry name" value="NUDIX_hydrolase_dom"/>
</dbReference>
<evidence type="ECO:0000259" key="1">
    <source>
        <dbReference type="PROSITE" id="PS51462"/>
    </source>
</evidence>